<dbReference type="AlphaFoldDB" id="A0A9D1RUT9"/>
<accession>A0A9D1RUT9</accession>
<dbReference type="InterPro" id="IPR013830">
    <property type="entry name" value="SGNH_hydro"/>
</dbReference>
<gene>
    <name evidence="2" type="ORF">H9868_01255</name>
</gene>
<organism evidence="2 3">
    <name type="scientific">Candidatus Flavonifractor merdipullorum</name>
    <dbReference type="NCBI Taxonomy" id="2838590"/>
    <lineage>
        <taxon>Bacteria</taxon>
        <taxon>Bacillati</taxon>
        <taxon>Bacillota</taxon>
        <taxon>Clostridia</taxon>
        <taxon>Eubacteriales</taxon>
        <taxon>Oscillospiraceae</taxon>
        <taxon>Flavonifractor</taxon>
    </lineage>
</organism>
<reference evidence="2" key="2">
    <citation type="submission" date="2021-04" db="EMBL/GenBank/DDBJ databases">
        <authorList>
            <person name="Gilroy R."/>
        </authorList>
    </citation>
    <scope>NUCLEOTIDE SEQUENCE</scope>
    <source>
        <strain evidence="2">ChiGjej6B6-1540</strain>
    </source>
</reference>
<comment type="caution">
    <text evidence="2">The sequence shown here is derived from an EMBL/GenBank/DDBJ whole genome shotgun (WGS) entry which is preliminary data.</text>
</comment>
<dbReference type="SUPFAM" id="SSF52266">
    <property type="entry name" value="SGNH hydrolase"/>
    <property type="match status" value="1"/>
</dbReference>
<evidence type="ECO:0000259" key="1">
    <source>
        <dbReference type="Pfam" id="PF13472"/>
    </source>
</evidence>
<sequence length="195" mass="21983">MSYFSDALFIGDSRTEGLQLYSGIEGATFFCYKGITIFDVMAEDPKKVVTLDGNKYSVVGALEHTAGQFGKVYISLGVNELGYYDDQGYHDKFCALIDEVRRTQPDAVIYLQNVVPVNPELCAKNWPSYVNNEKVNTYNEILDQVAEEKEVVLLDLHSALGTSDGILAKENTSDGVHFNKAWYQEWLRYLMKHAV</sequence>
<dbReference type="Gene3D" id="3.40.50.1110">
    <property type="entry name" value="SGNH hydrolase"/>
    <property type="match status" value="1"/>
</dbReference>
<dbReference type="EMBL" id="DXGA01000025">
    <property type="protein sequence ID" value="HIW93146.1"/>
    <property type="molecule type" value="Genomic_DNA"/>
</dbReference>
<evidence type="ECO:0000313" key="2">
    <source>
        <dbReference type="EMBL" id="HIW93146.1"/>
    </source>
</evidence>
<reference evidence="2" key="1">
    <citation type="journal article" date="2021" name="PeerJ">
        <title>Extensive microbial diversity within the chicken gut microbiome revealed by metagenomics and culture.</title>
        <authorList>
            <person name="Gilroy R."/>
            <person name="Ravi A."/>
            <person name="Getino M."/>
            <person name="Pursley I."/>
            <person name="Horton D.L."/>
            <person name="Alikhan N.F."/>
            <person name="Baker D."/>
            <person name="Gharbi K."/>
            <person name="Hall N."/>
            <person name="Watson M."/>
            <person name="Adriaenssens E.M."/>
            <person name="Foster-Nyarko E."/>
            <person name="Jarju S."/>
            <person name="Secka A."/>
            <person name="Antonio M."/>
            <person name="Oren A."/>
            <person name="Chaudhuri R.R."/>
            <person name="La Ragione R."/>
            <person name="Hildebrand F."/>
            <person name="Pallen M.J."/>
        </authorList>
    </citation>
    <scope>NUCLEOTIDE SEQUENCE</scope>
    <source>
        <strain evidence="2">ChiGjej6B6-1540</strain>
    </source>
</reference>
<proteinExistence type="predicted"/>
<dbReference type="Pfam" id="PF13472">
    <property type="entry name" value="Lipase_GDSL_2"/>
    <property type="match status" value="1"/>
</dbReference>
<protein>
    <recommendedName>
        <fullName evidence="1">SGNH hydrolase-type esterase domain-containing protein</fullName>
    </recommendedName>
</protein>
<feature type="non-terminal residue" evidence="2">
    <location>
        <position position="1"/>
    </location>
</feature>
<dbReference type="InterPro" id="IPR036514">
    <property type="entry name" value="SGNH_hydro_sf"/>
</dbReference>
<name>A0A9D1RUT9_9FIRM</name>
<feature type="domain" description="SGNH hydrolase-type esterase" evidence="1">
    <location>
        <begin position="9"/>
        <end position="184"/>
    </location>
</feature>
<dbReference type="Proteomes" id="UP000824192">
    <property type="component" value="Unassembled WGS sequence"/>
</dbReference>
<evidence type="ECO:0000313" key="3">
    <source>
        <dbReference type="Proteomes" id="UP000824192"/>
    </source>
</evidence>